<evidence type="ECO:0000313" key="3">
    <source>
        <dbReference type="EMBL" id="KAL1521881.1"/>
    </source>
</evidence>
<dbReference type="EMBL" id="JBGBPQ010000007">
    <property type="protein sequence ID" value="KAL1521881.1"/>
    <property type="molecule type" value="Genomic_DNA"/>
</dbReference>
<dbReference type="InterPro" id="IPR006073">
    <property type="entry name" value="GTP-bd"/>
</dbReference>
<reference evidence="3 4" key="1">
    <citation type="journal article" date="2024" name="Science">
        <title>Giant polyketide synthase enzymes in the biosynthesis of giant marine polyether toxins.</title>
        <authorList>
            <person name="Fallon T.R."/>
            <person name="Shende V.V."/>
            <person name="Wierzbicki I.H."/>
            <person name="Pendleton A.L."/>
            <person name="Watervoot N.F."/>
            <person name="Auber R.P."/>
            <person name="Gonzalez D.J."/>
            <person name="Wisecaver J.H."/>
            <person name="Moore B.S."/>
        </authorList>
    </citation>
    <scope>NUCLEOTIDE SEQUENCE [LARGE SCALE GENOMIC DNA]</scope>
    <source>
        <strain evidence="3 4">12B1</strain>
    </source>
</reference>
<proteinExistence type="predicted"/>
<evidence type="ECO:0000313" key="4">
    <source>
        <dbReference type="Proteomes" id="UP001515480"/>
    </source>
</evidence>
<sequence length="408" mass="44297">MRLLPARTSRPRAMVFFGLLPMAGRAFRLFPLAPRAATPSPPPRVRHFFSAAPPDARAHSSLADLPDFRGPSRLLKEAHKQSLLVTPNPKVPNAKKRALRFAAQVVDAYAQGLSVPLREQLKVFQAVLRDLPPFEAALAELTLASLEREKGGKPLRAVVAEFDQLRRTVVRVGKERSLLASKAATIAEAHTLANEGRTSVADAFEEGSGALLTLIQTSQTLRKLPRPSSHEPVLVLVGMPNVGKSSIVTATSTGTPEINDYPFTTRRLKMGHVETADGGRYQVMDTPGVLSRPEEDRNPMEGLTLAAVKFLPSAVVFVMDLSGTCGSQSAPELQLAVRDQIRATFPDRPWLDVRSKADLPLADGVAESQIPAGTLSVSVHEGTNVQVLKERMAQLIADRYGVQKAPDW</sequence>
<dbReference type="PRINTS" id="PR00326">
    <property type="entry name" value="GTP1OBG"/>
</dbReference>
<dbReference type="Gene3D" id="3.40.50.300">
    <property type="entry name" value="P-loop containing nucleotide triphosphate hydrolases"/>
    <property type="match status" value="1"/>
</dbReference>
<dbReference type="InterPro" id="IPR041623">
    <property type="entry name" value="NOG1_N"/>
</dbReference>
<protein>
    <recommendedName>
        <fullName evidence="5">Nucleolar GTP-binding protein 1</fullName>
    </recommendedName>
</protein>
<dbReference type="InterPro" id="IPR027417">
    <property type="entry name" value="P-loop_NTPase"/>
</dbReference>
<gene>
    <name evidence="3" type="ORF">AB1Y20_021532</name>
</gene>
<evidence type="ECO:0008006" key="5">
    <source>
        <dbReference type="Google" id="ProtNLM"/>
    </source>
</evidence>
<comment type="caution">
    <text evidence="3">The sequence shown here is derived from an EMBL/GenBank/DDBJ whole genome shotgun (WGS) entry which is preliminary data.</text>
</comment>
<keyword evidence="4" id="KW-1185">Reference proteome</keyword>
<accession>A0AB34JMB1</accession>
<organism evidence="3 4">
    <name type="scientific">Prymnesium parvum</name>
    <name type="common">Toxic golden alga</name>
    <dbReference type="NCBI Taxonomy" id="97485"/>
    <lineage>
        <taxon>Eukaryota</taxon>
        <taxon>Haptista</taxon>
        <taxon>Haptophyta</taxon>
        <taxon>Prymnesiophyceae</taxon>
        <taxon>Prymnesiales</taxon>
        <taxon>Prymnesiaceae</taxon>
        <taxon>Prymnesium</taxon>
    </lineage>
</organism>
<feature type="domain" description="G" evidence="1">
    <location>
        <begin position="235"/>
        <end position="326"/>
    </location>
</feature>
<dbReference type="PANTHER" id="PTHR45759">
    <property type="entry name" value="NUCLEOLAR GTP-BINDING PROTEIN 1"/>
    <property type="match status" value="1"/>
</dbReference>
<dbReference type="GO" id="GO:0005525">
    <property type="term" value="F:GTP binding"/>
    <property type="evidence" value="ECO:0007669"/>
    <property type="project" value="InterPro"/>
</dbReference>
<name>A0AB34JMB1_PRYPA</name>
<evidence type="ECO:0000259" key="2">
    <source>
        <dbReference type="Pfam" id="PF17835"/>
    </source>
</evidence>
<dbReference type="Proteomes" id="UP001515480">
    <property type="component" value="Unassembled WGS sequence"/>
</dbReference>
<feature type="domain" description="NOG1 N-terminal helical" evidence="2">
    <location>
        <begin position="93"/>
        <end position="225"/>
    </location>
</feature>
<evidence type="ECO:0000259" key="1">
    <source>
        <dbReference type="Pfam" id="PF01926"/>
    </source>
</evidence>
<dbReference type="Gene3D" id="1.20.120.1190">
    <property type="match status" value="1"/>
</dbReference>
<dbReference type="AlphaFoldDB" id="A0AB34JMB1"/>
<dbReference type="SUPFAM" id="SSF52540">
    <property type="entry name" value="P-loop containing nucleoside triphosphate hydrolases"/>
    <property type="match status" value="1"/>
</dbReference>
<dbReference type="Pfam" id="PF01926">
    <property type="entry name" value="MMR_HSR1"/>
    <property type="match status" value="1"/>
</dbReference>
<dbReference type="Pfam" id="PF17835">
    <property type="entry name" value="NOG1_N"/>
    <property type="match status" value="1"/>
</dbReference>